<dbReference type="CDD" id="cd05233">
    <property type="entry name" value="SDR_c"/>
    <property type="match status" value="1"/>
</dbReference>
<dbReference type="PANTHER" id="PTHR42877">
    <property type="entry name" value="L-ORNITHINE N(5)-MONOOXYGENASE-RELATED"/>
    <property type="match status" value="1"/>
</dbReference>
<evidence type="ECO:0000313" key="6">
    <source>
        <dbReference type="EMBL" id="KAJ4262903.1"/>
    </source>
</evidence>
<organism evidence="6 7">
    <name type="scientific">Fusarium torreyae</name>
    <dbReference type="NCBI Taxonomy" id="1237075"/>
    <lineage>
        <taxon>Eukaryota</taxon>
        <taxon>Fungi</taxon>
        <taxon>Dikarya</taxon>
        <taxon>Ascomycota</taxon>
        <taxon>Pezizomycotina</taxon>
        <taxon>Sordariomycetes</taxon>
        <taxon>Hypocreomycetidae</taxon>
        <taxon>Hypocreales</taxon>
        <taxon>Nectriaceae</taxon>
        <taxon>Fusarium</taxon>
    </lineage>
</organism>
<proteinExistence type="inferred from homology"/>
<evidence type="ECO:0000256" key="2">
    <source>
        <dbReference type="ARBA" id="ARBA00022630"/>
    </source>
</evidence>
<comment type="caution">
    <text evidence="6">The sequence shown here is derived from an EMBL/GenBank/DDBJ whole genome shotgun (WGS) entry which is preliminary data.</text>
</comment>
<dbReference type="InterPro" id="IPR036188">
    <property type="entry name" value="FAD/NAD-bd_sf"/>
</dbReference>
<evidence type="ECO:0000256" key="1">
    <source>
        <dbReference type="ARBA" id="ARBA00010139"/>
    </source>
</evidence>
<name>A0A9W8S193_9HYPO</name>
<evidence type="ECO:0000256" key="4">
    <source>
        <dbReference type="ARBA" id="ARBA00023002"/>
    </source>
</evidence>
<dbReference type="InterPro" id="IPR036291">
    <property type="entry name" value="NAD(P)-bd_dom_sf"/>
</dbReference>
<dbReference type="InterPro" id="IPR020946">
    <property type="entry name" value="Flavin_mOase-like"/>
</dbReference>
<evidence type="ECO:0000256" key="3">
    <source>
        <dbReference type="ARBA" id="ARBA00022827"/>
    </source>
</evidence>
<dbReference type="Pfam" id="PF00743">
    <property type="entry name" value="FMO-like"/>
    <property type="match status" value="1"/>
</dbReference>
<reference evidence="6" key="1">
    <citation type="submission" date="2022-09" db="EMBL/GenBank/DDBJ databases">
        <title>Fusarium specimens isolated from Avocado Roots.</title>
        <authorList>
            <person name="Stajich J."/>
            <person name="Roper C."/>
            <person name="Heimlech-Rivalta G."/>
        </authorList>
    </citation>
    <scope>NUCLEOTIDE SEQUENCE</scope>
    <source>
        <strain evidence="6">CF00136</strain>
    </source>
</reference>
<dbReference type="EMBL" id="JAOQAZ010000011">
    <property type="protein sequence ID" value="KAJ4262903.1"/>
    <property type="molecule type" value="Genomic_DNA"/>
</dbReference>
<keyword evidence="4" id="KW-0560">Oxidoreductase</keyword>
<accession>A0A9W8S193</accession>
<gene>
    <name evidence="6" type="ORF">NW762_006516</name>
</gene>
<evidence type="ECO:0000313" key="7">
    <source>
        <dbReference type="Proteomes" id="UP001152049"/>
    </source>
</evidence>
<dbReference type="Gene3D" id="3.40.50.720">
    <property type="entry name" value="NAD(P)-binding Rossmann-like Domain"/>
    <property type="match status" value="1"/>
</dbReference>
<evidence type="ECO:0008006" key="8">
    <source>
        <dbReference type="Google" id="ProtNLM"/>
    </source>
</evidence>
<dbReference type="InterPro" id="IPR051209">
    <property type="entry name" value="FAD-bind_Monooxygenase_sf"/>
</dbReference>
<dbReference type="Pfam" id="PF00106">
    <property type="entry name" value="adh_short"/>
    <property type="match status" value="1"/>
</dbReference>
<dbReference type="AlphaFoldDB" id="A0A9W8S193"/>
<dbReference type="InterPro" id="IPR002347">
    <property type="entry name" value="SDR_fam"/>
</dbReference>
<dbReference type="GO" id="GO:0050660">
    <property type="term" value="F:flavin adenine dinucleotide binding"/>
    <property type="evidence" value="ECO:0007669"/>
    <property type="project" value="InterPro"/>
</dbReference>
<dbReference type="SUPFAM" id="SSF51735">
    <property type="entry name" value="NAD(P)-binding Rossmann-fold domains"/>
    <property type="match status" value="1"/>
</dbReference>
<protein>
    <recommendedName>
        <fullName evidence="8">Monooxygenase</fullName>
    </recommendedName>
</protein>
<comment type="similarity">
    <text evidence="1">Belongs to the FAD-binding monooxygenase family.</text>
</comment>
<keyword evidence="3" id="KW-0274">FAD</keyword>
<dbReference type="Gene3D" id="3.50.50.60">
    <property type="entry name" value="FAD/NAD(P)-binding domain"/>
    <property type="match status" value="2"/>
</dbReference>
<keyword evidence="7" id="KW-1185">Reference proteome</keyword>
<keyword evidence="2" id="KW-0285">Flavoprotein</keyword>
<dbReference type="PRINTS" id="PR00080">
    <property type="entry name" value="SDRFAMILY"/>
</dbReference>
<feature type="region of interest" description="Disordered" evidence="5">
    <location>
        <begin position="1"/>
        <end position="29"/>
    </location>
</feature>
<dbReference type="PRINTS" id="PR00081">
    <property type="entry name" value="GDHRDH"/>
</dbReference>
<dbReference type="GO" id="GO:0050661">
    <property type="term" value="F:NADP binding"/>
    <property type="evidence" value="ECO:0007669"/>
    <property type="project" value="InterPro"/>
</dbReference>
<dbReference type="SUPFAM" id="SSF51905">
    <property type="entry name" value="FAD/NAD(P)-binding domain"/>
    <property type="match status" value="1"/>
</dbReference>
<feature type="compositionally biased region" description="Polar residues" evidence="5">
    <location>
        <begin position="1"/>
        <end position="11"/>
    </location>
</feature>
<dbReference type="GO" id="GO:0004499">
    <property type="term" value="F:N,N-dimethylaniline monooxygenase activity"/>
    <property type="evidence" value="ECO:0007669"/>
    <property type="project" value="InterPro"/>
</dbReference>
<sequence>MTLSNNTSSANGVRPPPTRDAGGYGHYPLHDRSRRPLEVIVVGAGPSGIAALIELKKLPHVTIKCFEKNTDVGGTWFETRYPGAACDVASHAYQYSFDYKTDWSRHFAPAEEIGEYFISVAKKHELHKIITFNSRVIGAEWIETEGMWQIQVAHDTPTDSHAEVVVEELRAHVFINAGGILNDWKWPDIEGLHTFKGRLLHTAAWDPSIDLKGASVGVIGSGASSIQVVPSIQPACQKLDVYVRSPTYILPTVGFGIESSNFNEPYTVADIDRFNDDPEYYKSFRKQIEQQMNENFVASIKDSPEQEKGREWASKMMKSAIISPELREKLIPKWELGCRRLTPSLPYLKAIQEPNVNVIRTGIRRITEAGIETKDGEIHQTDVLICATGFNTSFSSRFNIIGRQGLSLRSMWKARGPEAYLGLAIAGLPNYFSKTRQTTDPEKHTEHSKLYSVQIVPSRTVPSSHALSGAITKIQTDQIRSMDVKQPLQDAFNDYVQEVHKDLVWTGSCNSWYKDRQSGRVVAVWPGSSIHFMEMIANPRWEDFNIDYINANPFMFMGNGISQHEAKAEDLTFYLDNMVPDETTTVASSSDQLAMAPQTPESKFYGGVAVITGAGGGLGSGLARRIASFGMIVIVADIALERAEEVASSIRSVNGQAEARAVDVSRPDELDALAKYVYTHYGDVQLLINNAAIETLGPCWAISAERWETTLNVNIHGVIHGVRAFLPRMMASGKESWIVNISSAGAFTTIPGQSAYVVTKHAVQAFTESLYVELKSQKNPIHVSSVIPGLLNTGIFDRVDRAQQANDPSWESHRQSMAELARNHGMDVNEASRIIVEQVVEGRFWISTHPALTREVLQQRIQYYDSQGEPNFPPVHQ</sequence>
<evidence type="ECO:0000256" key="5">
    <source>
        <dbReference type="SAM" id="MobiDB-lite"/>
    </source>
</evidence>
<dbReference type="PANTHER" id="PTHR42877:SF7">
    <property type="entry name" value="FLAVIN-BINDING MONOOXYGENASE-RELATED"/>
    <property type="match status" value="1"/>
</dbReference>
<dbReference type="Proteomes" id="UP001152049">
    <property type="component" value="Unassembled WGS sequence"/>
</dbReference>
<dbReference type="OrthoDB" id="74360at2759"/>